<evidence type="ECO:0000259" key="1">
    <source>
        <dbReference type="PROSITE" id="PS50801"/>
    </source>
</evidence>
<protein>
    <submittedName>
        <fullName evidence="2">STAS-domain containing protein</fullName>
    </submittedName>
</protein>
<dbReference type="PANTHER" id="PTHR33495">
    <property type="entry name" value="ANTI-SIGMA FACTOR ANTAGONIST TM_1081-RELATED-RELATED"/>
    <property type="match status" value="1"/>
</dbReference>
<dbReference type="OrthoDB" id="278639at2"/>
<organism evidence="2 3">
    <name type="scientific">Hydrogenovibrio crunogenus</name>
    <dbReference type="NCBI Taxonomy" id="39765"/>
    <lineage>
        <taxon>Bacteria</taxon>
        <taxon>Pseudomonadati</taxon>
        <taxon>Pseudomonadota</taxon>
        <taxon>Gammaproteobacteria</taxon>
        <taxon>Thiotrichales</taxon>
        <taxon>Piscirickettsiaceae</taxon>
        <taxon>Hydrogenovibrio</taxon>
    </lineage>
</organism>
<feature type="domain" description="STAS" evidence="1">
    <location>
        <begin position="1"/>
        <end position="100"/>
    </location>
</feature>
<dbReference type="InterPro" id="IPR036513">
    <property type="entry name" value="STAS_dom_sf"/>
</dbReference>
<reference evidence="2 3" key="1">
    <citation type="submission" date="2018-08" db="EMBL/GenBank/DDBJ databases">
        <title>Horizontal acquisition of hydrogen conversion ability and other habitat adaptations in Hydrogenovibrio crunogenus strains.</title>
        <authorList>
            <person name="Gonnella G."/>
            <person name="Adam N."/>
            <person name="Perner M."/>
        </authorList>
    </citation>
    <scope>NUCLEOTIDE SEQUENCE [LARGE SCALE GENOMIC DNA]</scope>
    <source>
        <strain evidence="2 3">SP-41</strain>
    </source>
</reference>
<dbReference type="CDD" id="cd07043">
    <property type="entry name" value="STAS_anti-anti-sigma_factors"/>
    <property type="match status" value="1"/>
</dbReference>
<dbReference type="SUPFAM" id="SSF52091">
    <property type="entry name" value="SpoIIaa-like"/>
    <property type="match status" value="1"/>
</dbReference>
<evidence type="ECO:0000313" key="2">
    <source>
        <dbReference type="EMBL" id="QBZ83061.1"/>
    </source>
</evidence>
<accession>A0A4P7NZ17</accession>
<keyword evidence="3" id="KW-1185">Reference proteome</keyword>
<dbReference type="Pfam" id="PF01740">
    <property type="entry name" value="STAS"/>
    <property type="match status" value="1"/>
</dbReference>
<dbReference type="EMBL" id="CP032096">
    <property type="protein sequence ID" value="QBZ83061.1"/>
    <property type="molecule type" value="Genomic_DNA"/>
</dbReference>
<sequence length="100" mass="11203">MSLMSRVTEDAVHIYVEGNFDIGCYDDFNKALNDNLETSSKFVIDLSKATYMDSSALGMMLLLREKLGGQSSKVEFINVNDSVMKILCDAKFDQLFTINS</sequence>
<dbReference type="PROSITE" id="PS50801">
    <property type="entry name" value="STAS"/>
    <property type="match status" value="1"/>
</dbReference>
<dbReference type="Proteomes" id="UP000296201">
    <property type="component" value="Chromosome"/>
</dbReference>
<evidence type="ECO:0000313" key="3">
    <source>
        <dbReference type="Proteomes" id="UP000296201"/>
    </source>
</evidence>
<proteinExistence type="predicted"/>
<dbReference type="AlphaFoldDB" id="A0A4P7NZ17"/>
<name>A0A4P7NZ17_9GAMM</name>
<dbReference type="Gene3D" id="3.30.750.24">
    <property type="entry name" value="STAS domain"/>
    <property type="match status" value="1"/>
</dbReference>
<dbReference type="InterPro" id="IPR002645">
    <property type="entry name" value="STAS_dom"/>
</dbReference>
<dbReference type="PANTHER" id="PTHR33495:SF15">
    <property type="entry name" value="STAS DOMAIN-CONTAINING PROTEIN"/>
    <property type="match status" value="1"/>
</dbReference>
<dbReference type="RefSeq" id="WP_135795716.1">
    <property type="nucleotide sequence ID" value="NZ_CP032096.1"/>
</dbReference>
<gene>
    <name evidence="2" type="ORF">GHNINEIG_01102</name>
</gene>
<dbReference type="GO" id="GO:0043856">
    <property type="term" value="F:anti-sigma factor antagonist activity"/>
    <property type="evidence" value="ECO:0007669"/>
    <property type="project" value="TreeGrafter"/>
</dbReference>